<dbReference type="KEGG" id="ptrr:90956252"/>
<evidence type="ECO:0000313" key="1">
    <source>
        <dbReference type="EMBL" id="KAF7571580.1"/>
    </source>
</evidence>
<organism evidence="1 2">
    <name type="scientific">Pyrenophora tritici-repentis</name>
    <dbReference type="NCBI Taxonomy" id="45151"/>
    <lineage>
        <taxon>Eukaryota</taxon>
        <taxon>Fungi</taxon>
        <taxon>Dikarya</taxon>
        <taxon>Ascomycota</taxon>
        <taxon>Pezizomycotina</taxon>
        <taxon>Dothideomycetes</taxon>
        <taxon>Pleosporomycetidae</taxon>
        <taxon>Pleosporales</taxon>
        <taxon>Pleosporineae</taxon>
        <taxon>Pleosporaceae</taxon>
        <taxon>Pyrenophora</taxon>
    </lineage>
</organism>
<proteinExistence type="predicted"/>
<dbReference type="GeneID" id="90956252"/>
<dbReference type="EMBL" id="NQIK02000004">
    <property type="protein sequence ID" value="KAF7571580.1"/>
    <property type="molecule type" value="Genomic_DNA"/>
</dbReference>
<sequence length="173" mass="19682">MADKNDKPSCSHRAPMLAGVLEIRIADGDESMTFIISTALLEAHAPKLAQNILEQRRQGSETIELTCFDQVCFDEFVKWLKEIPNDTSTFKASRASLTNGLLDLHTAFNLLYVYKLSTDYEIIELKKKISSISYRAVSRISPLTQERTYIDNARRISWIPSNTRTASPNLMFF</sequence>
<comment type="caution">
    <text evidence="1">The sequence shown here is derived from an EMBL/GenBank/DDBJ whole genome shotgun (WGS) entry which is preliminary data.</text>
</comment>
<dbReference type="Proteomes" id="UP000245464">
    <property type="component" value="Chromosome 4"/>
</dbReference>
<dbReference type="RefSeq" id="XP_065962605.1">
    <property type="nucleotide sequence ID" value="XM_066106937.1"/>
</dbReference>
<accession>A0A317A5Y7</accession>
<name>A0A317A5Y7_9PLEO</name>
<gene>
    <name evidence="1" type="ORF">PtrM4_090800</name>
</gene>
<reference evidence="1 2" key="1">
    <citation type="journal article" date="2018" name="BMC Genomics">
        <title>Comparative genomics of the wheat fungal pathogen Pyrenophora tritici-repentis reveals chromosomal variations and genome plasticity.</title>
        <authorList>
            <person name="Moolhuijzen P."/>
            <person name="See P.T."/>
            <person name="Hane J.K."/>
            <person name="Shi G."/>
            <person name="Liu Z."/>
            <person name="Oliver R.P."/>
            <person name="Moffat C.S."/>
        </authorList>
    </citation>
    <scope>NUCLEOTIDE SEQUENCE [LARGE SCALE GENOMIC DNA]</scope>
    <source>
        <strain evidence="1">M4</strain>
    </source>
</reference>
<dbReference type="AlphaFoldDB" id="A0A317A5Y7"/>
<evidence type="ECO:0000313" key="2">
    <source>
        <dbReference type="Proteomes" id="UP000245464"/>
    </source>
</evidence>
<protein>
    <submittedName>
        <fullName evidence="1">Uncharacterized protein</fullName>
    </submittedName>
</protein>